<accession>X7ZXS8</accession>
<reference evidence="2" key="1">
    <citation type="submission" date="2014-01" db="EMBL/GenBank/DDBJ databases">
        <authorList>
            <person name="Brown-Elliot B."/>
            <person name="Wallace R."/>
            <person name="Lenaerts A."/>
            <person name="Ordway D."/>
            <person name="DeGroote M.A."/>
            <person name="Parker T."/>
            <person name="Sizemore C."/>
            <person name="Tallon L.J."/>
            <person name="Sadzewicz L.K."/>
            <person name="Sengamalay N."/>
            <person name="Fraser C.M."/>
            <person name="Hine E."/>
            <person name="Shefchek K.A."/>
            <person name="Das S.P."/>
            <person name="Tettelin H."/>
        </authorList>
    </citation>
    <scope>NUCLEOTIDE SEQUENCE [LARGE SCALE GENOMIC DNA]</scope>
    <source>
        <strain evidence="2">4042</strain>
    </source>
</reference>
<dbReference type="PATRIC" id="fig|1299334.3.peg.7004"/>
<feature type="region of interest" description="Disordered" evidence="1">
    <location>
        <begin position="1"/>
        <end position="27"/>
    </location>
</feature>
<feature type="region of interest" description="Disordered" evidence="1">
    <location>
        <begin position="52"/>
        <end position="71"/>
    </location>
</feature>
<dbReference type="EMBL" id="JAOB01000069">
    <property type="protein sequence ID" value="EUA23816.1"/>
    <property type="molecule type" value="Genomic_DNA"/>
</dbReference>
<sequence length="71" mass="7494">MTASGRAMSARPEHHWAPSPTSKHPTRCCGGSLSTLWTPTSPVPRPPCRCRSPGCATRSPACRRSAASHPG</sequence>
<evidence type="ECO:0000256" key="1">
    <source>
        <dbReference type="SAM" id="MobiDB-lite"/>
    </source>
</evidence>
<organism evidence="2">
    <name type="scientific">Mycobacterium xenopi 4042</name>
    <dbReference type="NCBI Taxonomy" id="1299334"/>
    <lineage>
        <taxon>Bacteria</taxon>
        <taxon>Bacillati</taxon>
        <taxon>Actinomycetota</taxon>
        <taxon>Actinomycetes</taxon>
        <taxon>Mycobacteriales</taxon>
        <taxon>Mycobacteriaceae</taxon>
        <taxon>Mycobacterium</taxon>
    </lineage>
</organism>
<protein>
    <submittedName>
        <fullName evidence="2">Uncharacterized protein</fullName>
    </submittedName>
</protein>
<evidence type="ECO:0000313" key="2">
    <source>
        <dbReference type="EMBL" id="EUA23816.1"/>
    </source>
</evidence>
<proteinExistence type="predicted"/>
<comment type="caution">
    <text evidence="2">The sequence shown here is derived from an EMBL/GenBank/DDBJ whole genome shotgun (WGS) entry which is preliminary data.</text>
</comment>
<dbReference type="AlphaFoldDB" id="X7ZXS8"/>
<name>X7ZXS8_MYCXE</name>
<gene>
    <name evidence="2" type="ORF">I553_5038</name>
</gene>